<gene>
    <name evidence="1" type="ORF">K469DRAFT_478241</name>
</gene>
<name>A0A6A6DBC7_9PEZI</name>
<evidence type="ECO:0000313" key="1">
    <source>
        <dbReference type="EMBL" id="KAF2176747.1"/>
    </source>
</evidence>
<protein>
    <submittedName>
        <fullName evidence="1">Uncharacterized protein</fullName>
    </submittedName>
</protein>
<proteinExistence type="predicted"/>
<organism evidence="1 2">
    <name type="scientific">Zopfia rhizophila CBS 207.26</name>
    <dbReference type="NCBI Taxonomy" id="1314779"/>
    <lineage>
        <taxon>Eukaryota</taxon>
        <taxon>Fungi</taxon>
        <taxon>Dikarya</taxon>
        <taxon>Ascomycota</taxon>
        <taxon>Pezizomycotina</taxon>
        <taxon>Dothideomycetes</taxon>
        <taxon>Dothideomycetes incertae sedis</taxon>
        <taxon>Zopfiaceae</taxon>
        <taxon>Zopfia</taxon>
    </lineage>
</organism>
<dbReference type="EMBL" id="ML994701">
    <property type="protein sequence ID" value="KAF2176747.1"/>
    <property type="molecule type" value="Genomic_DNA"/>
</dbReference>
<dbReference type="Proteomes" id="UP000800200">
    <property type="component" value="Unassembled WGS sequence"/>
</dbReference>
<evidence type="ECO:0000313" key="2">
    <source>
        <dbReference type="Proteomes" id="UP000800200"/>
    </source>
</evidence>
<feature type="non-terminal residue" evidence="1">
    <location>
        <position position="1"/>
    </location>
</feature>
<sequence>KVEFLYVVKHICHQTFKQLTIKAAFRKAGLWLLNPYKVLNKLPLLPLEQSPKEIP</sequence>
<accession>A0A6A6DBC7</accession>
<reference evidence="1" key="1">
    <citation type="journal article" date="2020" name="Stud. Mycol.">
        <title>101 Dothideomycetes genomes: a test case for predicting lifestyles and emergence of pathogens.</title>
        <authorList>
            <person name="Haridas S."/>
            <person name="Albert R."/>
            <person name="Binder M."/>
            <person name="Bloem J."/>
            <person name="Labutti K."/>
            <person name="Salamov A."/>
            <person name="Andreopoulos B."/>
            <person name="Baker S."/>
            <person name="Barry K."/>
            <person name="Bills G."/>
            <person name="Bluhm B."/>
            <person name="Cannon C."/>
            <person name="Castanera R."/>
            <person name="Culley D."/>
            <person name="Daum C."/>
            <person name="Ezra D."/>
            <person name="Gonzalez J."/>
            <person name="Henrissat B."/>
            <person name="Kuo A."/>
            <person name="Liang C."/>
            <person name="Lipzen A."/>
            <person name="Lutzoni F."/>
            <person name="Magnuson J."/>
            <person name="Mondo S."/>
            <person name="Nolan M."/>
            <person name="Ohm R."/>
            <person name="Pangilinan J."/>
            <person name="Park H.-J."/>
            <person name="Ramirez L."/>
            <person name="Alfaro M."/>
            <person name="Sun H."/>
            <person name="Tritt A."/>
            <person name="Yoshinaga Y."/>
            <person name="Zwiers L.-H."/>
            <person name="Turgeon B."/>
            <person name="Goodwin S."/>
            <person name="Spatafora J."/>
            <person name="Crous P."/>
            <person name="Grigoriev I."/>
        </authorList>
    </citation>
    <scope>NUCLEOTIDE SEQUENCE</scope>
    <source>
        <strain evidence="1">CBS 207.26</strain>
    </source>
</reference>
<feature type="non-terminal residue" evidence="1">
    <location>
        <position position="55"/>
    </location>
</feature>
<keyword evidence="2" id="KW-1185">Reference proteome</keyword>
<dbReference type="AlphaFoldDB" id="A0A6A6DBC7"/>